<evidence type="ECO:0000313" key="5">
    <source>
        <dbReference type="Proteomes" id="UP000016412"/>
    </source>
</evidence>
<comment type="caution">
    <text evidence="3">The sequence shown here is derived from an EMBL/GenBank/DDBJ whole genome shotgun (WGS) entry which is preliminary data.</text>
</comment>
<protein>
    <submittedName>
        <fullName evidence="3">Glycoside hydrolase xylanase domain protein</fullName>
    </submittedName>
</protein>
<dbReference type="AlphaFoldDB" id="U2LF27"/>
<dbReference type="GO" id="GO:0045493">
    <property type="term" value="P:xylan catabolic process"/>
    <property type="evidence" value="ECO:0007669"/>
    <property type="project" value="UniProtKB-KW"/>
</dbReference>
<feature type="chain" id="PRO_5004631631" evidence="1">
    <location>
        <begin position="19"/>
        <end position="408"/>
    </location>
</feature>
<proteinExistence type="predicted"/>
<evidence type="ECO:0000259" key="2">
    <source>
        <dbReference type="Pfam" id="PF16410"/>
    </source>
</evidence>
<evidence type="ECO:0000256" key="1">
    <source>
        <dbReference type="SAM" id="SignalP"/>
    </source>
</evidence>
<feature type="signal peptide" evidence="1">
    <location>
        <begin position="1"/>
        <end position="18"/>
    </location>
</feature>
<keyword evidence="3" id="KW-0858">Xylan degradation</keyword>
<evidence type="ECO:0000313" key="3">
    <source>
        <dbReference type="EMBL" id="ERF60357.1"/>
    </source>
</evidence>
<organism evidence="3 5">
    <name type="scientific">Treponema socranskii subsp. socranskii VPI DR56BR1116 = ATCC 35536</name>
    <dbReference type="NCBI Taxonomy" id="1125725"/>
    <lineage>
        <taxon>Bacteria</taxon>
        <taxon>Pseudomonadati</taxon>
        <taxon>Spirochaetota</taxon>
        <taxon>Spirochaetia</taxon>
        <taxon>Spirochaetales</taxon>
        <taxon>Treponemataceae</taxon>
        <taxon>Treponema</taxon>
    </lineage>
</organism>
<reference evidence="5 6" key="1">
    <citation type="submission" date="2013-08" db="EMBL/GenBank/DDBJ databases">
        <authorList>
            <person name="Durkin A.S."/>
            <person name="Haft D.R."/>
            <person name="McCorrison J."/>
            <person name="Torralba M."/>
            <person name="Gillis M."/>
            <person name="Haft D.H."/>
            <person name="Methe B."/>
            <person name="Sutton G."/>
            <person name="Nelson K.E."/>
        </authorList>
    </citation>
    <scope>NUCLEOTIDE SEQUENCE [LARGE SCALE GENOMIC DNA]</scope>
    <source>
        <strain evidence="4 6">ATCC 35536</strain>
        <strain evidence="3 5">VPI DR56BR1116</strain>
    </source>
</reference>
<dbReference type="Gene3D" id="2.60.40.2340">
    <property type="match status" value="2"/>
</dbReference>
<dbReference type="Proteomes" id="UP000016412">
    <property type="component" value="Unassembled WGS sequence"/>
</dbReference>
<keyword evidence="3" id="KW-0378">Hydrolase</keyword>
<evidence type="ECO:0000313" key="4">
    <source>
        <dbReference type="EMBL" id="ERK03068.1"/>
    </source>
</evidence>
<dbReference type="OrthoDB" id="7012117at2"/>
<dbReference type="GO" id="GO:0016798">
    <property type="term" value="F:hydrolase activity, acting on glycosyl bonds"/>
    <property type="evidence" value="ECO:0007669"/>
    <property type="project" value="UniProtKB-KW"/>
</dbReference>
<keyword evidence="3" id="KW-0624">Polysaccharide degradation</keyword>
<evidence type="ECO:0000313" key="6">
    <source>
        <dbReference type="Proteomes" id="UP000016646"/>
    </source>
</evidence>
<feature type="domain" description="DUF5018" evidence="2">
    <location>
        <begin position="140"/>
        <end position="255"/>
    </location>
</feature>
<dbReference type="Pfam" id="PF16410">
    <property type="entry name" value="DUF5018"/>
    <property type="match status" value="1"/>
</dbReference>
<name>U2LF27_TRESO</name>
<dbReference type="STRING" id="1125725.HMPREF1325_2561"/>
<keyword evidence="1" id="KW-0732">Signal</keyword>
<keyword evidence="6" id="KW-1185">Reference proteome</keyword>
<keyword evidence="3" id="KW-0326">Glycosidase</keyword>
<dbReference type="EMBL" id="AVQI01000045">
    <property type="protein sequence ID" value="ERK03068.1"/>
    <property type="molecule type" value="Genomic_DNA"/>
</dbReference>
<dbReference type="Proteomes" id="UP000016646">
    <property type="component" value="Unassembled WGS sequence"/>
</dbReference>
<dbReference type="InterPro" id="IPR032186">
    <property type="entry name" value="DUF5018"/>
</dbReference>
<dbReference type="RefSeq" id="WP_021330756.1">
    <property type="nucleotide sequence ID" value="NZ_AUZJ01000043.1"/>
</dbReference>
<dbReference type="EMBL" id="AUZJ01000043">
    <property type="protein sequence ID" value="ERF60357.1"/>
    <property type="molecule type" value="Genomic_DNA"/>
</dbReference>
<gene>
    <name evidence="4" type="ORF">HMPREF0860_2556</name>
    <name evidence="3" type="ORF">HMPREF1325_2561</name>
</gene>
<dbReference type="eggNOG" id="COG3391">
    <property type="taxonomic scope" value="Bacteria"/>
</dbReference>
<dbReference type="PATRIC" id="fig|1125725.3.peg.1736"/>
<dbReference type="PROSITE" id="PS51257">
    <property type="entry name" value="PROKAR_LIPOPROTEIN"/>
    <property type="match status" value="1"/>
</dbReference>
<sequence length="408" mass="44661">MKKSKIFFAFACSCILFAALTGCNNSPSDDDNKVNESPKSSEKTLIEFSFEKANNSGLSADVKGTIDETNKTVSVEVPSGTDKTKLKASFKISGKAKLFIGTAEQQSGVTENDFSDNAGVTYTVKAEDGSQQNYTVKVVNENPKSSEKQILIFMFVKEDNAGFTDAGALGTIDEPSKKITVILSNGTDITKLKARFSLSDGAKASVNGKTQESGKTENDFTAPVSYTITAEDGSTQIYTVKVGLAPKKPDVPEGITEKAFADLPADEQTEIKTLYGYYWSSDGTKSECPAIDADRLGVYTGNEFMSMGFTNLRWSKVSSSTWTCFSYAEDDEDYGTKRLIFTFMKDADGTVWLWDTIVAMANSTYGPYVIGKTPDTFEEGGKTYYTYDKAIYDKNPKRSPKLFELTMK</sequence>
<keyword evidence="3" id="KW-0119">Carbohydrate metabolism</keyword>
<accession>U2LF27</accession>